<name>A0A401ZIZ9_9CHLR</name>
<keyword evidence="2" id="KW-1185">Reference proteome</keyword>
<accession>A0A401ZIZ9</accession>
<evidence type="ECO:0000313" key="2">
    <source>
        <dbReference type="Proteomes" id="UP000287224"/>
    </source>
</evidence>
<dbReference type="RefSeq" id="WP_126597700.1">
    <property type="nucleotide sequence ID" value="NZ_BIFQ01000001.1"/>
</dbReference>
<protein>
    <submittedName>
        <fullName evidence="1">Uncharacterized protein</fullName>
    </submittedName>
</protein>
<dbReference type="AlphaFoldDB" id="A0A401ZIZ9"/>
<sequence>MEITPEVVKGLPFRPFRKTSALRARPLTYMDYIQRQGIIHSLEASASFHPGDYLACGIFDEEWLISARLLHAGYEPASFPDQMGFVTYYPKSSIRQACQISEPFVLHWNGVVYLGKAGDYLVRAEDDIWIVDRVIFEHTYQPTSSVT</sequence>
<comment type="caution">
    <text evidence="1">The sequence shown here is derived from an EMBL/GenBank/DDBJ whole genome shotgun (WGS) entry which is preliminary data.</text>
</comment>
<gene>
    <name evidence="1" type="ORF">KDAU_41330</name>
</gene>
<reference evidence="2" key="1">
    <citation type="submission" date="2018-12" db="EMBL/GenBank/DDBJ databases">
        <title>Tengunoibacter tsumagoiensis gen. nov., sp. nov., Dictyobacter kobayashii sp. nov., D. alpinus sp. nov., and D. joshuensis sp. nov. and description of Dictyobacteraceae fam. nov. within the order Ktedonobacterales isolated from Tengu-no-mugimeshi.</title>
        <authorList>
            <person name="Wang C.M."/>
            <person name="Zheng Y."/>
            <person name="Sakai Y."/>
            <person name="Toyoda A."/>
            <person name="Minakuchi Y."/>
            <person name="Abe K."/>
            <person name="Yokota A."/>
            <person name="Yabe S."/>
        </authorList>
    </citation>
    <scope>NUCLEOTIDE SEQUENCE [LARGE SCALE GENOMIC DNA]</scope>
    <source>
        <strain evidence="2">S-27</strain>
    </source>
</reference>
<proteinExistence type="predicted"/>
<dbReference type="EMBL" id="BIFQ01000001">
    <property type="protein sequence ID" value="GCE06804.1"/>
    <property type="molecule type" value="Genomic_DNA"/>
</dbReference>
<dbReference type="Proteomes" id="UP000287224">
    <property type="component" value="Unassembled WGS sequence"/>
</dbReference>
<organism evidence="1 2">
    <name type="scientific">Dictyobacter aurantiacus</name>
    <dbReference type="NCBI Taxonomy" id="1936993"/>
    <lineage>
        <taxon>Bacteria</taxon>
        <taxon>Bacillati</taxon>
        <taxon>Chloroflexota</taxon>
        <taxon>Ktedonobacteria</taxon>
        <taxon>Ktedonobacterales</taxon>
        <taxon>Dictyobacteraceae</taxon>
        <taxon>Dictyobacter</taxon>
    </lineage>
</organism>
<dbReference type="OrthoDB" id="164406at2"/>
<evidence type="ECO:0000313" key="1">
    <source>
        <dbReference type="EMBL" id="GCE06804.1"/>
    </source>
</evidence>